<sequence>MVRPRSPRPVLLALPSPSTGPRRSAPALLAAASLLLLTPAVAGAAPSAKVPSGSAKVSRGVCTTSATDPQARAASFAVTVRDLPPAGSYGFSTRLEERMPGARWRTLRGADVPTGFGAFQTARSGAPSMTRRITVRGLHAGSSYRLRVTYRWTGPSSTTVVRRTSRACAVKDLRPDVGLTGEFGWQPSTTGGEVAYRIGLASDGLDALKGVDVPIVVRQGQSVLAMGTFRPSAASEVLVLAGRRCVQGAPVAVELDPDGLVEDRDAPNDALSASCEPVGR</sequence>
<accession>A0A6J7KTG3</accession>
<protein>
    <submittedName>
        <fullName evidence="2">Unannotated protein</fullName>
    </submittedName>
</protein>
<name>A0A6J7KTG3_9ZZZZ</name>
<evidence type="ECO:0000313" key="2">
    <source>
        <dbReference type="EMBL" id="CAB4957699.1"/>
    </source>
</evidence>
<reference evidence="2" key="1">
    <citation type="submission" date="2020-05" db="EMBL/GenBank/DDBJ databases">
        <authorList>
            <person name="Chiriac C."/>
            <person name="Salcher M."/>
            <person name="Ghai R."/>
            <person name="Kavagutti S V."/>
        </authorList>
    </citation>
    <scope>NUCLEOTIDE SEQUENCE</scope>
</reference>
<organism evidence="2">
    <name type="scientific">freshwater metagenome</name>
    <dbReference type="NCBI Taxonomy" id="449393"/>
    <lineage>
        <taxon>unclassified sequences</taxon>
        <taxon>metagenomes</taxon>
        <taxon>ecological metagenomes</taxon>
    </lineage>
</organism>
<dbReference type="EMBL" id="CAFBMK010000429">
    <property type="protein sequence ID" value="CAB4957699.1"/>
    <property type="molecule type" value="Genomic_DNA"/>
</dbReference>
<evidence type="ECO:0000256" key="1">
    <source>
        <dbReference type="SAM" id="MobiDB-lite"/>
    </source>
</evidence>
<gene>
    <name evidence="2" type="ORF">UFOPK3564_03864</name>
</gene>
<dbReference type="AlphaFoldDB" id="A0A6J7KTG3"/>
<proteinExistence type="predicted"/>
<feature type="region of interest" description="Disordered" evidence="1">
    <location>
        <begin position="1"/>
        <end position="23"/>
    </location>
</feature>
<feature type="region of interest" description="Disordered" evidence="1">
    <location>
        <begin position="259"/>
        <end position="280"/>
    </location>
</feature>